<dbReference type="SMART" id="SM01086">
    <property type="entry name" value="ClpB_D2-small"/>
    <property type="match status" value="1"/>
</dbReference>
<feature type="binding site" evidence="14">
    <location>
        <position position="621"/>
    </location>
    <ligand>
        <name>NADP(+)</name>
        <dbReference type="ChEBI" id="CHEBI:58349"/>
    </ligand>
</feature>
<dbReference type="GO" id="GO:0044231">
    <property type="term" value="C:host cell presynaptic membrane"/>
    <property type="evidence" value="ECO:0007669"/>
    <property type="project" value="UniProtKB-KW"/>
</dbReference>
<evidence type="ECO:0000256" key="5">
    <source>
        <dbReference type="ARBA" id="ARBA00022537"/>
    </source>
</evidence>
<comment type="similarity">
    <text evidence="14">Belongs to the NADPH-dependent diflavin oxidoreductase NDOR1 family.</text>
</comment>
<feature type="binding site" evidence="14">
    <location>
        <begin position="240"/>
        <end position="249"/>
    </location>
    <ligand>
        <name>FMN</name>
        <dbReference type="ChEBI" id="CHEBI:58210"/>
    </ligand>
</feature>
<dbReference type="InterPro" id="IPR028879">
    <property type="entry name" value="NDOR1"/>
</dbReference>
<comment type="catalytic activity">
    <reaction evidence="14">
        <text>2 oxidized [2Fe-2S]-[protein] + NADPH = 2 reduced [2Fe-2S]-[protein] + NADP(+) + H(+)</text>
        <dbReference type="Rhea" id="RHEA:67716"/>
        <dbReference type="Rhea" id="RHEA-COMP:17327"/>
        <dbReference type="Rhea" id="RHEA-COMP:17328"/>
        <dbReference type="ChEBI" id="CHEBI:15378"/>
        <dbReference type="ChEBI" id="CHEBI:33737"/>
        <dbReference type="ChEBI" id="CHEBI:33738"/>
        <dbReference type="ChEBI" id="CHEBI:57783"/>
        <dbReference type="ChEBI" id="CHEBI:58349"/>
    </reaction>
</comment>
<dbReference type="Gene3D" id="3.40.50.300">
    <property type="entry name" value="P-loop containing nucleotide triphosphate hydrolases"/>
    <property type="match status" value="1"/>
</dbReference>
<dbReference type="Gene3D" id="2.40.30.10">
    <property type="entry name" value="Translation factors"/>
    <property type="match status" value="1"/>
</dbReference>
<dbReference type="InterPro" id="IPR017938">
    <property type="entry name" value="Riboflavin_synthase-like_b-brl"/>
</dbReference>
<dbReference type="GO" id="GO:0005524">
    <property type="term" value="F:ATP binding"/>
    <property type="evidence" value="ECO:0007669"/>
    <property type="project" value="UniProtKB-KW"/>
</dbReference>
<keyword evidence="14" id="KW-0288">FMN</keyword>
<proteinExistence type="inferred from homology"/>
<evidence type="ECO:0000256" key="16">
    <source>
        <dbReference type="SAM" id="MobiDB-lite"/>
    </source>
</evidence>
<dbReference type="InterPro" id="IPR002110">
    <property type="entry name" value="Ankyrin_rpt"/>
</dbReference>
<dbReference type="InParanoid" id="A0A6P6YIK2"/>
<evidence type="ECO:0000256" key="8">
    <source>
        <dbReference type="ARBA" id="ARBA00022827"/>
    </source>
</evidence>
<keyword evidence="20" id="KW-1185">Reference proteome</keyword>
<feature type="repeat" description="ANK" evidence="15">
    <location>
        <begin position="933"/>
        <end position="965"/>
    </location>
</feature>
<evidence type="ECO:0000313" key="21">
    <source>
        <dbReference type="RefSeq" id="XP_027204581.1"/>
    </source>
</evidence>
<feature type="binding site" evidence="14">
    <location>
        <begin position="202"/>
        <end position="205"/>
    </location>
    <ligand>
        <name>FMN</name>
        <dbReference type="ChEBI" id="CHEBI:58210"/>
    </ligand>
</feature>
<dbReference type="RefSeq" id="XP_027204581.1">
    <property type="nucleotide sequence ID" value="XM_027348780.1"/>
</dbReference>
<dbReference type="GO" id="GO:0160246">
    <property type="term" value="F:NADPH-iron-sulfur [2Fe-2S] protein oxidoreductase activity"/>
    <property type="evidence" value="ECO:0007669"/>
    <property type="project" value="InterPro"/>
</dbReference>
<feature type="domain" description="Flavodoxin-like" evidence="18">
    <location>
        <begin position="140"/>
        <end position="293"/>
    </location>
</feature>
<sequence>MAIGLIQSSTTSTSILQSSSSSQQQSKATTIIMINPRNSVLRIREKYLLLAIIIIFMIISLIGMAYLPELKITSKQVYLQYLKSADNSLGPQLLGIIPPPSSNDNDIYGGIVNDDGRQQSQQTAMLPPPPRGRFEDEKRLLILYGTETGNSQDLSKIIAWQLSRLQSNGPDYNSPIMIQVMSCDDYPIQNLADEQFILIICSTSGLGDAPLNMKMFWRFLMRKDLPSNSLEHLQFAVIGLGDSSYARYNFVAKKLFKRFKLLGAKNLLDLVLGDEQHEFGPFYTIDPWLQQFYQLIIPEVNISKLLDDEGLIEPSIDVVELLDVGVEGDEDYHRLNDSNLMKSSPDKYDQLNPFEARVINNKRITAQDHFQDVRLIELELDSTIDYHLTDVCVVYPKNLPEQVDIFLNLFNSEDNDNGRQRLESDRMIRLKLNPKQYWIPQSSYYHHLLRRRNPCSIREIIQRYMDINSIPKRSFFDLFYRFSGDQLEREKLKRFASGTDLDELYDYVNRPKRTILEVMADFPNTTPFVPLKYLFDLIPAMAWRSYSIASSPILKPNSLEILYAVVEYRTRLKKPRLGQCTTWMAKQEPNQISTLDIFLRKSTFKLPDQNDQPLIMIAAGTGVAPFRAFIHDRVKKNIGGNYLFFGCRFSDKDYYLRDEWQPMTERKLLEVFAAFSRENPDKKIYVQHIVWEQRDLVYRLFMEQNGVILIAGKSKQYPELVRETLTNIFREKLTEQNHVNDDDYFENLITKFESQKRIQFESKSLSSFTSSQQQQQINRIVLASGFIVTAVTLYGLHEWKQQIRQAECRSNRNDKDHHQQQKRLRPNSQEELALFDAIRQNDGKKIDKLLKENPDLYVNTRHTFGWTPLHLAAILGRSQIVEQLLKAGADPDSIDEFSNAGQIAHEHRLRYYDVLRMREQEFSDILAQNVSFLGTTALHYACLASSIETVKILMRYKANPNLENEFGHKPIDYLDDQDPQIESFISIMQQYMNEYSDYIEKLRIEERRKFPLEQRLKEVLVGQEGAIATVAATIRRKENGWVDAEHPLVFLFLGSSGLGKTELAKQIARYLHGGSDQKKSQSSKGFIRIDMSEYQEKHEVSKFIGSPPGYIGYDEGGQLTKALTECPNAVVLFDEVEKAHPDVLTIMLQLFDEGRLTDGKGNTIDCRQAIFIMTSNLASDEIAEYGYQLRRETEELMKAQSSGKIINETEMKNLDKVEVSRYFKDHVIRPILKRHFRRDEFLGRINEMVYFLPFSRSELHKLVLMELELWKKRAEERHKIHLTWDSNVIGVLSNGYDRYYGARSIKYEIERRVVNKLANAHENGLLRPGSKIHIVVSDDDDDDYKLGKVEQNKSDQSPTTATQEGVNNGDDENKDDKKINRKKIESKLKLLIENPSSSSSSSAATKSEGK</sequence>
<evidence type="ECO:0000256" key="9">
    <source>
        <dbReference type="ARBA" id="ARBA00022840"/>
    </source>
</evidence>
<dbReference type="SMART" id="SM00382">
    <property type="entry name" value="AAA"/>
    <property type="match status" value="1"/>
</dbReference>
<keyword evidence="6 14" id="KW-0285">Flavoprotein</keyword>
<dbReference type="SUPFAM" id="SSF52218">
    <property type="entry name" value="Flavoproteins"/>
    <property type="match status" value="1"/>
</dbReference>
<keyword evidence="17" id="KW-1133">Transmembrane helix</keyword>
<dbReference type="PROSITE" id="PS50902">
    <property type="entry name" value="FLAVODOXIN_LIKE"/>
    <property type="match status" value="1"/>
</dbReference>
<dbReference type="Pfam" id="PF00175">
    <property type="entry name" value="NAD_binding_1"/>
    <property type="match status" value="1"/>
</dbReference>
<dbReference type="GO" id="GO:0050661">
    <property type="term" value="F:NADP binding"/>
    <property type="evidence" value="ECO:0007669"/>
    <property type="project" value="UniProtKB-UniRule"/>
</dbReference>
<dbReference type="SUPFAM" id="SSF52343">
    <property type="entry name" value="Ferredoxin reductase-like, C-terminal NADP-linked domain"/>
    <property type="match status" value="1"/>
</dbReference>
<feature type="compositionally biased region" description="Low complexity" evidence="16">
    <location>
        <begin position="1391"/>
        <end position="1402"/>
    </location>
</feature>
<comment type="cofactor">
    <cofactor evidence="2 14">
        <name>FAD</name>
        <dbReference type="ChEBI" id="CHEBI:57692"/>
    </cofactor>
</comment>
<dbReference type="SUPFAM" id="SSF63380">
    <property type="entry name" value="Riboflavin synthase domain-like"/>
    <property type="match status" value="1"/>
</dbReference>
<dbReference type="Gene3D" id="1.20.990.10">
    <property type="entry name" value="NADPH-cytochrome p450 Reductase, Chain A, domain 3"/>
    <property type="match status" value="1"/>
</dbReference>
<dbReference type="InterPro" id="IPR001433">
    <property type="entry name" value="OxRdtase_FAD/NAD-bd"/>
</dbReference>
<keyword evidence="12" id="KW-0800">Toxin</keyword>
<feature type="domain" description="FAD-binding FR-type" evidence="19">
    <location>
        <begin position="351"/>
        <end position="607"/>
    </location>
</feature>
<dbReference type="InterPro" id="IPR027417">
    <property type="entry name" value="P-loop_NTPase"/>
</dbReference>
<dbReference type="GO" id="GO:0016887">
    <property type="term" value="F:ATP hydrolysis activity"/>
    <property type="evidence" value="ECO:0007669"/>
    <property type="project" value="InterPro"/>
</dbReference>
<dbReference type="GO" id="GO:0016226">
    <property type="term" value="P:iron-sulfur cluster assembly"/>
    <property type="evidence" value="ECO:0007669"/>
    <property type="project" value="UniProtKB-UniRule"/>
</dbReference>
<dbReference type="GO" id="GO:0016651">
    <property type="term" value="F:oxidoreductase activity, acting on NAD(P)H"/>
    <property type="evidence" value="ECO:0007669"/>
    <property type="project" value="UniProtKB-UniRule"/>
</dbReference>
<dbReference type="PROSITE" id="PS51384">
    <property type="entry name" value="FAD_FR"/>
    <property type="match status" value="1"/>
</dbReference>
<dbReference type="Gene3D" id="3.40.50.80">
    <property type="entry name" value="Nucleotide-binding domain of ferredoxin-NADP reductase (FNR) module"/>
    <property type="match status" value="1"/>
</dbReference>
<feature type="binding site" evidence="14">
    <location>
        <begin position="683"/>
        <end position="687"/>
    </location>
    <ligand>
        <name>NADP(+)</name>
        <dbReference type="ChEBI" id="CHEBI:58349"/>
    </ligand>
</feature>
<dbReference type="PROSITE" id="PS50297">
    <property type="entry name" value="ANK_REP_REGION"/>
    <property type="match status" value="2"/>
</dbReference>
<comment type="similarity">
    <text evidence="14">In the N-terminal section; belongs to the flavodoxin family.</text>
</comment>
<dbReference type="GO" id="GO:0044218">
    <property type="term" value="C:other organism cell membrane"/>
    <property type="evidence" value="ECO:0007669"/>
    <property type="project" value="UniProtKB-KW"/>
</dbReference>
<feature type="binding site" evidence="14">
    <location>
        <position position="275"/>
    </location>
    <ligand>
        <name>FMN</name>
        <dbReference type="ChEBI" id="CHEBI:58210"/>
    </ligand>
</feature>
<dbReference type="InterPro" id="IPR039261">
    <property type="entry name" value="FNR_nucleotide-bd"/>
</dbReference>
<reference evidence="21" key="1">
    <citation type="submission" date="2025-08" db="UniProtKB">
        <authorList>
            <consortium name="RefSeq"/>
        </authorList>
    </citation>
    <scope>IDENTIFICATION</scope>
    <source>
        <strain evidence="21">Airmid</strain>
    </source>
</reference>
<dbReference type="Pfam" id="PF10431">
    <property type="entry name" value="ClpB_D2-small"/>
    <property type="match status" value="1"/>
</dbReference>
<evidence type="ECO:0000259" key="18">
    <source>
        <dbReference type="PROSITE" id="PS50902"/>
    </source>
</evidence>
<comment type="cofactor">
    <cofactor evidence="1 14">
        <name>FMN</name>
        <dbReference type="ChEBI" id="CHEBI:58210"/>
    </cofactor>
</comment>
<keyword evidence="10 14" id="KW-0521">NADP</keyword>
<dbReference type="InterPro" id="IPR003593">
    <property type="entry name" value="AAA+_ATPase"/>
</dbReference>
<evidence type="ECO:0000256" key="12">
    <source>
        <dbReference type="ARBA" id="ARBA00023028"/>
    </source>
</evidence>
<dbReference type="InterPro" id="IPR019489">
    <property type="entry name" value="Clp_ATPase_C"/>
</dbReference>
<keyword evidence="9" id="KW-0067">ATP-binding</keyword>
<dbReference type="EC" id="1.18.1.-" evidence="14"/>
<dbReference type="GO" id="GO:0005829">
    <property type="term" value="C:cytosol"/>
    <property type="evidence" value="ECO:0007669"/>
    <property type="project" value="TreeGrafter"/>
</dbReference>
<organism evidence="20 21">
    <name type="scientific">Dermatophagoides pteronyssinus</name>
    <name type="common">European house dust mite</name>
    <dbReference type="NCBI Taxonomy" id="6956"/>
    <lineage>
        <taxon>Eukaryota</taxon>
        <taxon>Metazoa</taxon>
        <taxon>Ecdysozoa</taxon>
        <taxon>Arthropoda</taxon>
        <taxon>Chelicerata</taxon>
        <taxon>Arachnida</taxon>
        <taxon>Acari</taxon>
        <taxon>Acariformes</taxon>
        <taxon>Sarcoptiformes</taxon>
        <taxon>Astigmata</taxon>
        <taxon>Psoroptidia</taxon>
        <taxon>Analgoidea</taxon>
        <taxon>Pyroglyphidae</taxon>
        <taxon>Dermatophagoidinae</taxon>
        <taxon>Dermatophagoides</taxon>
    </lineage>
</organism>
<dbReference type="PROSITE" id="PS50088">
    <property type="entry name" value="ANK_REPEAT"/>
    <property type="match status" value="2"/>
</dbReference>
<dbReference type="Pfam" id="PF07724">
    <property type="entry name" value="AAA_2"/>
    <property type="match status" value="1"/>
</dbReference>
<evidence type="ECO:0000256" key="15">
    <source>
        <dbReference type="PROSITE-ProRule" id="PRU00023"/>
    </source>
</evidence>
<keyword evidence="13" id="KW-1053">Target membrane</keyword>
<keyword evidence="12" id="KW-0528">Neurotoxin</keyword>
<dbReference type="SUPFAM" id="SSF52540">
    <property type="entry name" value="P-loop containing nucleoside triphosphate hydrolases"/>
    <property type="match status" value="1"/>
</dbReference>
<dbReference type="Pfam" id="PF00667">
    <property type="entry name" value="FAD_binding_1"/>
    <property type="match status" value="1"/>
</dbReference>
<dbReference type="GO" id="GO:0050660">
    <property type="term" value="F:flavin adenine dinucleotide binding"/>
    <property type="evidence" value="ECO:0007669"/>
    <property type="project" value="UniProtKB-UniRule"/>
</dbReference>
<dbReference type="InterPro" id="IPR003097">
    <property type="entry name" value="CysJ-like_FAD-binding"/>
</dbReference>
<accession>A0A6P6YIK2</accession>
<dbReference type="InterPro" id="IPR036770">
    <property type="entry name" value="Ankyrin_rpt-contain_sf"/>
</dbReference>
<dbReference type="CDD" id="cd19499">
    <property type="entry name" value="RecA-like_ClpB_Hsp104-like"/>
    <property type="match status" value="1"/>
</dbReference>
<keyword evidence="17" id="KW-0472">Membrane</keyword>
<comment type="similarity">
    <text evidence="14">In the C-terminal section; belongs to the flavoprotein pyridine nucleotide cytochrome reductase family.</text>
</comment>
<dbReference type="Pfam" id="PF00023">
    <property type="entry name" value="Ank"/>
    <property type="match status" value="2"/>
</dbReference>
<dbReference type="InterPro" id="IPR003959">
    <property type="entry name" value="ATPase_AAA_core"/>
</dbReference>
<keyword evidence="4" id="KW-0268">Exocytosis</keyword>
<dbReference type="InterPro" id="IPR017927">
    <property type="entry name" value="FAD-bd_FR_type"/>
</dbReference>
<comment type="caution">
    <text evidence="14">Lacks conserved residue(s) required for the propagation of feature annotation.</text>
</comment>
<evidence type="ECO:0000256" key="11">
    <source>
        <dbReference type="ARBA" id="ARBA00023002"/>
    </source>
</evidence>
<evidence type="ECO:0000259" key="19">
    <source>
        <dbReference type="PROSITE" id="PS51384"/>
    </source>
</evidence>
<feature type="transmembrane region" description="Helical" evidence="17">
    <location>
        <begin position="47"/>
        <end position="67"/>
    </location>
</feature>
<dbReference type="Gene3D" id="1.25.40.20">
    <property type="entry name" value="Ankyrin repeat-containing domain"/>
    <property type="match status" value="1"/>
</dbReference>
<dbReference type="Pfam" id="PF00258">
    <property type="entry name" value="Flavodoxin_1"/>
    <property type="match status" value="1"/>
</dbReference>
<feature type="compositionally biased region" description="Basic and acidic residues" evidence="16">
    <location>
        <begin position="1374"/>
        <end position="1390"/>
    </location>
</feature>
<dbReference type="GO" id="GO:0006887">
    <property type="term" value="P:exocytosis"/>
    <property type="evidence" value="ECO:0007669"/>
    <property type="project" value="UniProtKB-KW"/>
</dbReference>
<keyword evidence="7" id="KW-0547">Nucleotide-binding</keyword>
<evidence type="ECO:0000256" key="7">
    <source>
        <dbReference type="ARBA" id="ARBA00022741"/>
    </source>
</evidence>
<evidence type="ECO:0000256" key="4">
    <source>
        <dbReference type="ARBA" id="ARBA00022483"/>
    </source>
</evidence>
<feature type="binding site" evidence="14">
    <location>
        <begin position="146"/>
        <end position="151"/>
    </location>
    <ligand>
        <name>FMN</name>
        <dbReference type="ChEBI" id="CHEBI:58210"/>
    </ligand>
</feature>
<feature type="compositionally biased region" description="Polar residues" evidence="16">
    <location>
        <begin position="1354"/>
        <end position="1366"/>
    </location>
</feature>
<dbReference type="InterPro" id="IPR001270">
    <property type="entry name" value="ClpA/B"/>
</dbReference>
<dbReference type="PRINTS" id="PR00300">
    <property type="entry name" value="CLPPROTEASEA"/>
</dbReference>
<evidence type="ECO:0000256" key="17">
    <source>
        <dbReference type="SAM" id="Phobius"/>
    </source>
</evidence>
<evidence type="ECO:0000256" key="3">
    <source>
        <dbReference type="ARBA" id="ARBA00004175"/>
    </source>
</evidence>
<protein>
    <recommendedName>
        <fullName evidence="14">NADPH-dependent diflavin oxidoreductase 1</fullName>
        <ecNumber evidence="14">1.18.1.-</ecNumber>
    </recommendedName>
    <alternativeName>
        <fullName evidence="14">NADPH-dependent FMN and FAD-containing oxidoreductase</fullName>
    </alternativeName>
</protein>
<dbReference type="PANTHER" id="PTHR19384">
    <property type="entry name" value="NITRIC OXIDE SYNTHASE-RELATED"/>
    <property type="match status" value="1"/>
</dbReference>
<dbReference type="InterPro" id="IPR008254">
    <property type="entry name" value="Flavodoxin/NO_synth"/>
</dbReference>
<evidence type="ECO:0000256" key="13">
    <source>
        <dbReference type="ARBA" id="ARBA00023298"/>
    </source>
</evidence>
<dbReference type="Proteomes" id="UP000515146">
    <property type="component" value="Unplaced"/>
</dbReference>
<dbReference type="PANTHER" id="PTHR19384:SF10">
    <property type="entry name" value="NADPH-DEPENDENT DIFLAVIN OXIDOREDUCTASE 1"/>
    <property type="match status" value="1"/>
</dbReference>
<dbReference type="GO" id="GO:0010181">
    <property type="term" value="F:FMN binding"/>
    <property type="evidence" value="ECO:0007669"/>
    <property type="project" value="UniProtKB-UniRule"/>
</dbReference>
<gene>
    <name evidence="21" type="primary">LOC113798267</name>
</gene>
<keyword evidence="14" id="KW-0963">Cytoplasm</keyword>
<dbReference type="Gene3D" id="3.40.50.360">
    <property type="match status" value="1"/>
</dbReference>
<dbReference type="OrthoDB" id="47330at2759"/>
<dbReference type="InterPro" id="IPR023173">
    <property type="entry name" value="NADPH_Cyt_P450_Rdtase_alpha"/>
</dbReference>
<feature type="binding site" evidence="14">
    <location>
        <begin position="544"/>
        <end position="547"/>
    </location>
    <ligand>
        <name>FAD</name>
        <dbReference type="ChEBI" id="CHEBI:57692"/>
    </ligand>
</feature>
<feature type="region of interest" description="Disordered" evidence="16">
    <location>
        <begin position="1345"/>
        <end position="1410"/>
    </location>
</feature>
<keyword evidence="12" id="KW-0638">Presynaptic neurotoxin</keyword>
<dbReference type="KEGG" id="dpte:113798267"/>
<feature type="repeat" description="ANK" evidence="15">
    <location>
        <begin position="864"/>
        <end position="896"/>
    </location>
</feature>
<feature type="binding site" evidence="14">
    <location>
        <begin position="676"/>
        <end position="677"/>
    </location>
    <ligand>
        <name>NADP(+)</name>
        <dbReference type="ChEBI" id="CHEBI:58349"/>
    </ligand>
</feature>
<evidence type="ECO:0000256" key="14">
    <source>
        <dbReference type="HAMAP-Rule" id="MF_03178"/>
    </source>
</evidence>
<comment type="subcellular location">
    <subcellularLocation>
        <location evidence="14">Cytoplasm</location>
    </subcellularLocation>
    <subcellularLocation>
        <location evidence="3">Target cell membrane</location>
    </subcellularLocation>
</comment>
<evidence type="ECO:0000256" key="6">
    <source>
        <dbReference type="ARBA" id="ARBA00022630"/>
    </source>
</evidence>
<comment type="function">
    <text evidence="14">NADPH-dependent reductase which is a central component of the cytosolic iron-sulfur (Fe-S) protein assembly (CIA) machinery. Transfers electrons from NADPH via its FAD and FMN prosthetic groups to the [2Fe-2S] cluster of the anamorsin/DRE2 homolog, another key component of the CIA machinery. In turn, this reduced cluster provides electrons for assembly of cytosolic iron-sulfur cluster proteins.</text>
</comment>
<evidence type="ECO:0000256" key="1">
    <source>
        <dbReference type="ARBA" id="ARBA00001917"/>
    </source>
</evidence>
<dbReference type="HAMAP" id="MF_03178">
    <property type="entry name" value="NDOR1"/>
    <property type="match status" value="1"/>
</dbReference>
<evidence type="ECO:0000256" key="10">
    <source>
        <dbReference type="ARBA" id="ARBA00022857"/>
    </source>
</evidence>
<keyword evidence="17" id="KW-0812">Transmembrane</keyword>
<keyword evidence="8 14" id="KW-0274">FAD</keyword>
<evidence type="ECO:0000313" key="20">
    <source>
        <dbReference type="Proteomes" id="UP000515146"/>
    </source>
</evidence>
<keyword evidence="11 14" id="KW-0560">Oxidoreductase</keyword>
<name>A0A6P6YIK2_DERPT</name>
<evidence type="ECO:0000256" key="2">
    <source>
        <dbReference type="ARBA" id="ARBA00001974"/>
    </source>
</evidence>
<dbReference type="SUPFAM" id="SSF48403">
    <property type="entry name" value="Ankyrin repeat"/>
    <property type="match status" value="1"/>
</dbReference>
<keyword evidence="15" id="KW-0040">ANK repeat</keyword>
<keyword evidence="5" id="KW-1052">Target cell membrane</keyword>
<dbReference type="Gene3D" id="1.10.8.60">
    <property type="match status" value="1"/>
</dbReference>
<dbReference type="InterPro" id="IPR029039">
    <property type="entry name" value="Flavoprotein-like_sf"/>
</dbReference>
<dbReference type="SMART" id="SM00248">
    <property type="entry name" value="ANK"/>
    <property type="match status" value="3"/>
</dbReference>